<proteinExistence type="predicted"/>
<comment type="caution">
    <text evidence="1">The sequence shown here is derived from an EMBL/GenBank/DDBJ whole genome shotgun (WGS) entry which is preliminary data.</text>
</comment>
<reference evidence="1 2" key="1">
    <citation type="submission" date="2019-03" db="EMBL/GenBank/DDBJ databases">
        <title>First draft genome of Liparis tanakae, snailfish: a comprehensive survey of snailfish specific genes.</title>
        <authorList>
            <person name="Kim W."/>
            <person name="Song I."/>
            <person name="Jeong J.-H."/>
            <person name="Kim D."/>
            <person name="Kim S."/>
            <person name="Ryu S."/>
            <person name="Song J.Y."/>
            <person name="Lee S.K."/>
        </authorList>
    </citation>
    <scope>NUCLEOTIDE SEQUENCE [LARGE SCALE GENOMIC DNA]</scope>
    <source>
        <tissue evidence="1">Muscle</tissue>
    </source>
</reference>
<sequence>MCGGEVPLGPPAERHNKRHSRVGSVWRSIVFCMEISDRILTTLLPAQYEKLGLIKQLVLKLFDAEYNLEHLVQLVLAEDELRRRAGSHALLRLAWILVAAVDGVKLGHPGAEHRLLAQTINLWKAAYALLDVPLEHFPEIIGREAATLDHLSHTDLVVALHSIDERLIRHNLRISIEEGLETVLGLLKLLLERRDVICYMRLHRFFSRSSFSSLAADGLGLVGRALLRLLLLGASPPELSLVLLGEIRDPA</sequence>
<name>A0A4Z2J3X1_9TELE</name>
<dbReference type="EMBL" id="SRLO01000027">
    <property type="protein sequence ID" value="TNN84378.1"/>
    <property type="molecule type" value="Genomic_DNA"/>
</dbReference>
<dbReference type="AlphaFoldDB" id="A0A4Z2J3X1"/>
<gene>
    <name evidence="1" type="ORF">EYF80_005371</name>
</gene>
<dbReference type="Proteomes" id="UP000314294">
    <property type="component" value="Unassembled WGS sequence"/>
</dbReference>
<protein>
    <submittedName>
        <fullName evidence="1">Uncharacterized protein</fullName>
    </submittedName>
</protein>
<accession>A0A4Z2J3X1</accession>
<organism evidence="1 2">
    <name type="scientific">Liparis tanakae</name>
    <name type="common">Tanaka's snailfish</name>
    <dbReference type="NCBI Taxonomy" id="230148"/>
    <lineage>
        <taxon>Eukaryota</taxon>
        <taxon>Metazoa</taxon>
        <taxon>Chordata</taxon>
        <taxon>Craniata</taxon>
        <taxon>Vertebrata</taxon>
        <taxon>Euteleostomi</taxon>
        <taxon>Actinopterygii</taxon>
        <taxon>Neopterygii</taxon>
        <taxon>Teleostei</taxon>
        <taxon>Neoteleostei</taxon>
        <taxon>Acanthomorphata</taxon>
        <taxon>Eupercaria</taxon>
        <taxon>Perciformes</taxon>
        <taxon>Cottioidei</taxon>
        <taxon>Cottales</taxon>
        <taxon>Liparidae</taxon>
        <taxon>Liparis</taxon>
    </lineage>
</organism>
<evidence type="ECO:0000313" key="2">
    <source>
        <dbReference type="Proteomes" id="UP000314294"/>
    </source>
</evidence>
<evidence type="ECO:0000313" key="1">
    <source>
        <dbReference type="EMBL" id="TNN84378.1"/>
    </source>
</evidence>
<keyword evidence="2" id="KW-1185">Reference proteome</keyword>